<accession>A0A1F8DYU8</accession>
<evidence type="ECO:0000313" key="1">
    <source>
        <dbReference type="EMBL" id="OGM93680.1"/>
    </source>
</evidence>
<organism evidence="1 2">
    <name type="scientific">Candidatus Wolfebacteria bacterium RIFCSPLOWO2_01_FULL_47_17b</name>
    <dbReference type="NCBI Taxonomy" id="1802558"/>
    <lineage>
        <taxon>Bacteria</taxon>
        <taxon>Candidatus Wolfeibacteriota</taxon>
    </lineage>
</organism>
<dbReference type="AlphaFoldDB" id="A0A1F8DYU8"/>
<reference evidence="1 2" key="1">
    <citation type="journal article" date="2016" name="Nat. Commun.">
        <title>Thousands of microbial genomes shed light on interconnected biogeochemical processes in an aquifer system.</title>
        <authorList>
            <person name="Anantharaman K."/>
            <person name="Brown C.T."/>
            <person name="Hug L.A."/>
            <person name="Sharon I."/>
            <person name="Castelle C.J."/>
            <person name="Probst A.J."/>
            <person name="Thomas B.C."/>
            <person name="Singh A."/>
            <person name="Wilkins M.J."/>
            <person name="Karaoz U."/>
            <person name="Brodie E.L."/>
            <person name="Williams K.H."/>
            <person name="Hubbard S.S."/>
            <person name="Banfield J.F."/>
        </authorList>
    </citation>
    <scope>NUCLEOTIDE SEQUENCE [LARGE SCALE GENOMIC DNA]</scope>
</reference>
<dbReference type="SUPFAM" id="SSF53756">
    <property type="entry name" value="UDP-Glycosyltransferase/glycogen phosphorylase"/>
    <property type="match status" value="1"/>
</dbReference>
<evidence type="ECO:0000313" key="2">
    <source>
        <dbReference type="Proteomes" id="UP000177011"/>
    </source>
</evidence>
<proteinExistence type="predicted"/>
<protein>
    <recommendedName>
        <fullName evidence="3">Glycosyltransferase subfamily 4-like N-terminal domain-containing protein</fullName>
    </recommendedName>
</protein>
<dbReference type="EMBL" id="MGIS01000008">
    <property type="protein sequence ID" value="OGM93680.1"/>
    <property type="molecule type" value="Genomic_DNA"/>
</dbReference>
<dbReference type="Proteomes" id="UP000177011">
    <property type="component" value="Unassembled WGS sequence"/>
</dbReference>
<sequence length="458" mass="52691">MKTFFITVQLGSEIKNWFYGDFYRLAKENSDIRLVVFTHPITIEAYRKDFGHERCIFEVFPDLKLSNRPLRQFFRIVSQASIPTDVVSFRIWYWYKTGGSFLYFIVKQGVWLLSHLWIWRAFLRFVEYNFFRDERAWESSFQKYKPDAVFATTTYRDYDTTLLKYARRHGIPSVGMLRGWDNMSSKAFLLVHPDILCVQNNVMVDEAKNWNDLPPNRVKVVGFPYFDHYVDSAWRMTREEIGEAIGADPSKKWIGFFVGGIFVGFLRAGDGSYHAGLLDDAAARGEFGDALILASIHPGFRGEWGFSTDGTKVQQIRLTTQWNFSQNSMKVIMNLMRECEVAVDFGSSLSLETAIFDRPTVFVGFNGPDDSTVPWYKKISVAYDRYTHLRYIFDAGGGWIAKDPGELISAIKTYLIEQSLHREGRAQIVKNLVGPLDGKAGARVFQVLCTLGDKPIHD</sequence>
<comment type="caution">
    <text evidence="1">The sequence shown here is derived from an EMBL/GenBank/DDBJ whole genome shotgun (WGS) entry which is preliminary data.</text>
</comment>
<gene>
    <name evidence="1" type="ORF">A2935_01505</name>
</gene>
<evidence type="ECO:0008006" key="3">
    <source>
        <dbReference type="Google" id="ProtNLM"/>
    </source>
</evidence>
<name>A0A1F8DYU8_9BACT</name>